<keyword evidence="2" id="KW-1185">Reference proteome</keyword>
<dbReference type="EMBL" id="CP002736">
    <property type="protein sequence ID" value="AEF93841.1"/>
    <property type="molecule type" value="Genomic_DNA"/>
</dbReference>
<dbReference type="Pfam" id="PF14276">
    <property type="entry name" value="DUF4363"/>
    <property type="match status" value="1"/>
</dbReference>
<evidence type="ECO:0000313" key="2">
    <source>
        <dbReference type="Proteomes" id="UP000009226"/>
    </source>
</evidence>
<dbReference type="STRING" id="868595.Desca_0965"/>
<sequence length="126" mass="14561" precursor="true">MRLLAGLLVVVAAVVSLGLWVNHSLDSAAKMMDQNIKQITEEINRSNWDEAYNQTVALEKTWNQKEKWWPIVLEHQEMDNIKFSMAKAKEYVKSRDKVLSLGQLSELKLMIMHLPEKEAVNLKNIL</sequence>
<gene>
    <name evidence="1" type="ordered locus">Desca_0965</name>
</gene>
<dbReference type="HOGENOM" id="CLU_156635_0_0_9"/>
<dbReference type="Proteomes" id="UP000009226">
    <property type="component" value="Chromosome"/>
</dbReference>
<protein>
    <recommendedName>
        <fullName evidence="3">DUF4363 family protein</fullName>
    </recommendedName>
</protein>
<dbReference type="KEGG" id="dca:Desca_0965"/>
<evidence type="ECO:0000313" key="1">
    <source>
        <dbReference type="EMBL" id="AEF93841.1"/>
    </source>
</evidence>
<dbReference type="InterPro" id="IPR025373">
    <property type="entry name" value="DUF4363"/>
</dbReference>
<proteinExistence type="predicted"/>
<organism evidence="1 2">
    <name type="scientific">Desulfotomaculum nigrificans (strain DSM 14880 / VKM B-2319 / CO-1-SRB)</name>
    <name type="common">Desulfotomaculum carboxydivorans</name>
    <dbReference type="NCBI Taxonomy" id="868595"/>
    <lineage>
        <taxon>Bacteria</taxon>
        <taxon>Bacillati</taxon>
        <taxon>Bacillota</taxon>
        <taxon>Clostridia</taxon>
        <taxon>Eubacteriales</taxon>
        <taxon>Desulfotomaculaceae</taxon>
        <taxon>Desulfotomaculum</taxon>
    </lineage>
</organism>
<evidence type="ECO:0008006" key="3">
    <source>
        <dbReference type="Google" id="ProtNLM"/>
    </source>
</evidence>
<dbReference type="RefSeq" id="WP_003540350.1">
    <property type="nucleotide sequence ID" value="NC_015565.1"/>
</dbReference>
<accession>F6B2L2</accession>
<dbReference type="eggNOG" id="ENOG5032ZJH">
    <property type="taxonomic scope" value="Bacteria"/>
</dbReference>
<name>F6B2L2_DESCC</name>
<dbReference type="AlphaFoldDB" id="F6B2L2"/>
<reference evidence="1 2" key="1">
    <citation type="submission" date="2011-05" db="EMBL/GenBank/DDBJ databases">
        <title>Complete sequence of Desulfotomaculum carboxydivorans CO-1-SRB.</title>
        <authorList>
            <consortium name="US DOE Joint Genome Institute"/>
            <person name="Lucas S."/>
            <person name="Han J."/>
            <person name="Lapidus A."/>
            <person name="Cheng J.-F."/>
            <person name="Goodwin L."/>
            <person name="Pitluck S."/>
            <person name="Peters L."/>
            <person name="Mikhailova N."/>
            <person name="Lu M."/>
            <person name="Han C."/>
            <person name="Tapia R."/>
            <person name="Land M."/>
            <person name="Hauser L."/>
            <person name="Kyrpides N."/>
            <person name="Ivanova N."/>
            <person name="Pagani I."/>
            <person name="Stams A."/>
            <person name="Plugge C."/>
            <person name="Muyzer G."/>
            <person name="Kuever J."/>
            <person name="Parshina S."/>
            <person name="Ivanova A."/>
            <person name="Nazina T."/>
            <person name="Woyke T."/>
        </authorList>
    </citation>
    <scope>NUCLEOTIDE SEQUENCE [LARGE SCALE GENOMIC DNA]</scope>
    <source>
        <strain evidence="2">DSM 14880 / VKM B-2319 / CO-1-SRB</strain>
    </source>
</reference>